<evidence type="ECO:0000259" key="11">
    <source>
        <dbReference type="Pfam" id="PF14686"/>
    </source>
</evidence>
<dbReference type="InterPro" id="IPR051850">
    <property type="entry name" value="Polysacch_Lyase_4"/>
</dbReference>
<evidence type="ECO:0000256" key="4">
    <source>
        <dbReference type="ARBA" id="ARBA00012437"/>
    </source>
</evidence>
<name>A0A8H3TN70_9TREE</name>
<dbReference type="Pfam" id="PF14686">
    <property type="entry name" value="fn3_3"/>
    <property type="match status" value="1"/>
</dbReference>
<comment type="similarity">
    <text evidence="3">Belongs to the polysaccharide lyase 4 family.</text>
</comment>
<dbReference type="SUPFAM" id="SSF49452">
    <property type="entry name" value="Starch-binding domain-like"/>
    <property type="match status" value="1"/>
</dbReference>
<feature type="domain" description="Rhamnogalacturonan lyase" evidence="11">
    <location>
        <begin position="325"/>
        <end position="402"/>
    </location>
</feature>
<sequence>MTLDGTDLLGPATGSVGIGPYLGWFNPDWSCPARAQGELRVTDSFNAFKIAPGADGNSTVAGFYTPGKYSKFTLVQGVDSSNIAWGGVIMSDTHPTTGQLMEQYWFLRDGETGLHMFSRLAYHNETDPFLRNLQEMQTLFRPNTSLWTHLSSSADFYAPSPLPNPAATGKGVATLVQDATWYLGNRLDDPFVQQTSDYFTKYTFQETWRNQDAHRLFADGSTSPDGYTYGAWQVMNTKDTYFGGPTHSDLVVDGIVYNYISSNHHGDQTPNITNGFDRTFGPSNDAAKYADLSFSAAFYDEIAQHVPGYVTTAQRGSWQAKLTLPKGAANAIAILSQEGVNYQDNVYDTKAYQYWANIDDNGKVHIDRIKAGTYRLTVYAEGVFGLYEQDEVVITAGQATNLKTSIPPRKFARSIPSPPAYGRIYWGSYDFIEDFPNGVNFHIGKSSEATDWNYVHWSVFGGYANSIRPQQVEGDGNINNWTITFNLNDKDLRKRSDATFTIQLAGAKTAAGNTDFYNATELYSDLPLNVAVNGKVPKPWVIPHSQSSSCATRSAVICYNLANKWTFPVSYLTASQSNTIVLSLPSNGTDDESALLPKSVYVQYDALRLEVN</sequence>
<comment type="catalytic activity">
    <reaction evidence="1">
        <text>Endotype eliminative cleavage of L-alpha-rhamnopyranosyl-(1-&gt;4)-alpha-D-galactopyranosyluronic acid bonds of rhamnogalacturonan I domains in ramified hairy regions of pectin leaving L-rhamnopyranose at the reducing end and 4-deoxy-4,5-unsaturated D-galactopyranosyluronic acid at the non-reducing end.</text>
        <dbReference type="EC" id="4.2.2.23"/>
    </reaction>
</comment>
<evidence type="ECO:0000313" key="13">
    <source>
        <dbReference type="Proteomes" id="UP000620104"/>
    </source>
</evidence>
<dbReference type="GO" id="GO:0030246">
    <property type="term" value="F:carbohydrate binding"/>
    <property type="evidence" value="ECO:0007669"/>
    <property type="project" value="InterPro"/>
</dbReference>
<proteinExistence type="inferred from homology"/>
<accession>A0A8H3TN70</accession>
<keyword evidence="8" id="KW-0119">Carbohydrate metabolism</keyword>
<dbReference type="CDD" id="cd10320">
    <property type="entry name" value="RGL4_N"/>
    <property type="match status" value="1"/>
</dbReference>
<dbReference type="GO" id="GO:0000272">
    <property type="term" value="P:polysaccharide catabolic process"/>
    <property type="evidence" value="ECO:0007669"/>
    <property type="project" value="UniProtKB-KW"/>
</dbReference>
<dbReference type="OrthoDB" id="2130367at2759"/>
<dbReference type="SUPFAM" id="SSF74650">
    <property type="entry name" value="Galactose mutarotase-like"/>
    <property type="match status" value="1"/>
</dbReference>
<keyword evidence="5" id="KW-0964">Secreted</keyword>
<dbReference type="CDD" id="cd10316">
    <property type="entry name" value="RGL4_M"/>
    <property type="match status" value="1"/>
</dbReference>
<comment type="caution">
    <text evidence="12">The sequence shown here is derived from an EMBL/GenBank/DDBJ whole genome shotgun (WGS) entry which is preliminary data.</text>
</comment>
<protein>
    <recommendedName>
        <fullName evidence="4">rhamnogalacturonan endolyase</fullName>
        <ecNumber evidence="4">4.2.2.23</ecNumber>
    </recommendedName>
</protein>
<evidence type="ECO:0000256" key="3">
    <source>
        <dbReference type="ARBA" id="ARBA00010418"/>
    </source>
</evidence>
<dbReference type="AlphaFoldDB" id="A0A8H3TN70"/>
<comment type="subcellular location">
    <subcellularLocation>
        <location evidence="2">Secreted</location>
    </subcellularLocation>
</comment>
<evidence type="ECO:0000256" key="5">
    <source>
        <dbReference type="ARBA" id="ARBA00022525"/>
    </source>
</evidence>
<evidence type="ECO:0000256" key="6">
    <source>
        <dbReference type="ARBA" id="ARBA00022729"/>
    </source>
</evidence>
<dbReference type="EC" id="4.2.2.23" evidence="4"/>
<evidence type="ECO:0000256" key="9">
    <source>
        <dbReference type="ARBA" id="ARBA00023326"/>
    </source>
</evidence>
<evidence type="ECO:0000313" key="12">
    <source>
        <dbReference type="EMBL" id="GHJ84226.1"/>
    </source>
</evidence>
<dbReference type="InterPro" id="IPR029413">
    <property type="entry name" value="RG-lyase_II"/>
</dbReference>
<evidence type="ECO:0000256" key="8">
    <source>
        <dbReference type="ARBA" id="ARBA00023277"/>
    </source>
</evidence>
<evidence type="ECO:0000256" key="2">
    <source>
        <dbReference type="ARBA" id="ARBA00004613"/>
    </source>
</evidence>
<dbReference type="InterPro" id="IPR011013">
    <property type="entry name" value="Gal_mutarotase_sf_dom"/>
</dbReference>
<keyword evidence="6" id="KW-0732">Signal</keyword>
<evidence type="ECO:0000256" key="1">
    <source>
        <dbReference type="ARBA" id="ARBA00001324"/>
    </source>
</evidence>
<dbReference type="GO" id="GO:0005576">
    <property type="term" value="C:extracellular region"/>
    <property type="evidence" value="ECO:0007669"/>
    <property type="project" value="UniProtKB-SubCell"/>
</dbReference>
<keyword evidence="13" id="KW-1185">Reference proteome</keyword>
<dbReference type="Pfam" id="PF14683">
    <property type="entry name" value="CBM-like"/>
    <property type="match status" value="1"/>
</dbReference>
<dbReference type="SUPFAM" id="SSF49785">
    <property type="entry name" value="Galactose-binding domain-like"/>
    <property type="match status" value="1"/>
</dbReference>
<feature type="domain" description="Rhamnogalacturonan lyase" evidence="10">
    <location>
        <begin position="434"/>
        <end position="609"/>
    </location>
</feature>
<dbReference type="InterPro" id="IPR008979">
    <property type="entry name" value="Galactose-bd-like_sf"/>
</dbReference>
<dbReference type="Gene3D" id="2.60.40.1120">
    <property type="entry name" value="Carboxypeptidase-like, regulatory domain"/>
    <property type="match status" value="1"/>
</dbReference>
<reference evidence="12" key="1">
    <citation type="submission" date="2020-07" db="EMBL/GenBank/DDBJ databases">
        <title>Draft Genome Sequence of a Deep-Sea Yeast, Naganishia (Cryptococcus) liquefaciens strain N6.</title>
        <authorList>
            <person name="Han Y.W."/>
            <person name="Kajitani R."/>
            <person name="Morimoto H."/>
            <person name="Parhat M."/>
            <person name="Tsubouchi H."/>
            <person name="Bakenova O."/>
            <person name="Ogata M."/>
            <person name="Argunhan B."/>
            <person name="Aoki R."/>
            <person name="Kajiwara S."/>
            <person name="Itoh T."/>
            <person name="Iwasaki H."/>
        </authorList>
    </citation>
    <scope>NUCLEOTIDE SEQUENCE</scope>
    <source>
        <strain evidence="12">N6</strain>
    </source>
</reference>
<dbReference type="GO" id="GO:0102210">
    <property type="term" value="F:rhamnogalacturonan endolyase activity"/>
    <property type="evidence" value="ECO:0007669"/>
    <property type="project" value="UniProtKB-EC"/>
</dbReference>
<dbReference type="EMBL" id="BLZA01000007">
    <property type="protein sequence ID" value="GHJ84226.1"/>
    <property type="molecule type" value="Genomic_DNA"/>
</dbReference>
<evidence type="ECO:0000259" key="10">
    <source>
        <dbReference type="Pfam" id="PF14683"/>
    </source>
</evidence>
<dbReference type="InterPro" id="IPR029411">
    <property type="entry name" value="RG-lyase_III"/>
</dbReference>
<dbReference type="Proteomes" id="UP000620104">
    <property type="component" value="Unassembled WGS sequence"/>
</dbReference>
<keyword evidence="9" id="KW-0624">Polysaccharide degradation</keyword>
<dbReference type="PANTHER" id="PTHR32018">
    <property type="entry name" value="RHAMNOGALACTURONATE LYASE FAMILY PROTEIN"/>
    <property type="match status" value="1"/>
</dbReference>
<dbReference type="InterPro" id="IPR013784">
    <property type="entry name" value="Carb-bd-like_fold"/>
</dbReference>
<dbReference type="PANTHER" id="PTHR32018:SF9">
    <property type="entry name" value="RHAMNOGALACTURONATE LYASE B"/>
    <property type="match status" value="1"/>
</dbReference>
<organism evidence="12 13">
    <name type="scientific">Naganishia liquefaciens</name>
    <dbReference type="NCBI Taxonomy" id="104408"/>
    <lineage>
        <taxon>Eukaryota</taxon>
        <taxon>Fungi</taxon>
        <taxon>Dikarya</taxon>
        <taxon>Basidiomycota</taxon>
        <taxon>Agaricomycotina</taxon>
        <taxon>Tremellomycetes</taxon>
        <taxon>Filobasidiales</taxon>
        <taxon>Filobasidiaceae</taxon>
        <taxon>Naganishia</taxon>
    </lineage>
</organism>
<keyword evidence="7" id="KW-0456">Lyase</keyword>
<gene>
    <name evidence="12" type="ORF">NliqN6_0628</name>
</gene>
<evidence type="ECO:0000256" key="7">
    <source>
        <dbReference type="ARBA" id="ARBA00023239"/>
    </source>
</evidence>